<feature type="region of interest" description="Disordered" evidence="1">
    <location>
        <begin position="456"/>
        <end position="501"/>
    </location>
</feature>
<dbReference type="Proteomes" id="UP000054324">
    <property type="component" value="Unassembled WGS sequence"/>
</dbReference>
<evidence type="ECO:0000313" key="4">
    <source>
        <dbReference type="Proteomes" id="UP000054324"/>
    </source>
</evidence>
<feature type="compositionally biased region" description="Polar residues" evidence="1">
    <location>
        <begin position="485"/>
        <end position="498"/>
    </location>
</feature>
<gene>
    <name evidence="3" type="ORF">T265_05659</name>
</gene>
<dbReference type="OrthoDB" id="120976at2759"/>
<feature type="domain" description="DUF4590" evidence="2">
    <location>
        <begin position="357"/>
        <end position="452"/>
    </location>
</feature>
<feature type="compositionally biased region" description="Basic and acidic residues" evidence="1">
    <location>
        <begin position="186"/>
        <end position="207"/>
    </location>
</feature>
<dbReference type="RefSeq" id="XP_009168988.1">
    <property type="nucleotide sequence ID" value="XM_009170724.1"/>
</dbReference>
<feature type="region of interest" description="Disordered" evidence="1">
    <location>
        <begin position="83"/>
        <end position="223"/>
    </location>
</feature>
<feature type="region of interest" description="Disordered" evidence="1">
    <location>
        <begin position="606"/>
        <end position="667"/>
    </location>
</feature>
<dbReference type="AlphaFoldDB" id="A0A074ZV64"/>
<name>A0A074ZV64_OPIVI</name>
<feature type="compositionally biased region" description="Polar residues" evidence="1">
    <location>
        <begin position="18"/>
        <end position="29"/>
    </location>
</feature>
<dbReference type="InterPro" id="IPR027962">
    <property type="entry name" value="ERICH3"/>
</dbReference>
<reference evidence="3 4" key="1">
    <citation type="submission" date="2013-11" db="EMBL/GenBank/DDBJ databases">
        <title>Opisthorchis viverrini - life in the bile duct.</title>
        <authorList>
            <person name="Young N.D."/>
            <person name="Nagarajan N."/>
            <person name="Lin S.J."/>
            <person name="Korhonen P.K."/>
            <person name="Jex A.R."/>
            <person name="Hall R.S."/>
            <person name="Safavi-Hemami H."/>
            <person name="Kaewkong W."/>
            <person name="Bertrand D."/>
            <person name="Gao S."/>
            <person name="Seet Q."/>
            <person name="Wongkham S."/>
            <person name="Teh B.T."/>
            <person name="Wongkham C."/>
            <person name="Intapan P.M."/>
            <person name="Maleewong W."/>
            <person name="Yang X."/>
            <person name="Hu M."/>
            <person name="Wang Z."/>
            <person name="Hofmann A."/>
            <person name="Sternberg P.W."/>
            <person name="Tan P."/>
            <person name="Wang J."/>
            <person name="Gasser R.B."/>
        </authorList>
    </citation>
    <scope>NUCLEOTIDE SEQUENCE [LARGE SCALE GENOMIC DNA]</scope>
</reference>
<dbReference type="CTD" id="20319841"/>
<dbReference type="STRING" id="6198.A0A074ZV64"/>
<keyword evidence="4" id="KW-1185">Reference proteome</keyword>
<dbReference type="GeneID" id="20319841"/>
<evidence type="ECO:0000259" key="2">
    <source>
        <dbReference type="Pfam" id="PF15257"/>
    </source>
</evidence>
<accession>A0A074ZV64</accession>
<feature type="compositionally biased region" description="Basic and acidic residues" evidence="1">
    <location>
        <begin position="456"/>
        <end position="465"/>
    </location>
</feature>
<dbReference type="KEGG" id="ovi:T265_05659"/>
<dbReference type="Pfam" id="PF15257">
    <property type="entry name" value="DUF4590"/>
    <property type="match status" value="1"/>
</dbReference>
<feature type="compositionally biased region" description="Basic and acidic residues" evidence="1">
    <location>
        <begin position="132"/>
        <end position="153"/>
    </location>
</feature>
<feature type="compositionally biased region" description="Acidic residues" evidence="1">
    <location>
        <begin position="606"/>
        <end position="620"/>
    </location>
</feature>
<dbReference type="EMBL" id="KL596727">
    <property type="protein sequence ID" value="KER27255.1"/>
    <property type="molecule type" value="Genomic_DNA"/>
</dbReference>
<protein>
    <recommendedName>
        <fullName evidence="2">DUF4590 domain-containing protein</fullName>
    </recommendedName>
</protein>
<dbReference type="InterPro" id="IPR048257">
    <property type="entry name" value="DUF4590"/>
</dbReference>
<evidence type="ECO:0000313" key="3">
    <source>
        <dbReference type="EMBL" id="KER27255.1"/>
    </source>
</evidence>
<sequence length="1025" mass="114116">MQLVPRTPRSREKLDPIATSSSGKSSEITDGTIYVPVSDIDEPDLAVMDRQSQMEVAKLRRIHRKHQLRDRKAGKPPYLYLYEPGVARGQPKNSGRLRTQQEKATLAKSRGDTHQLAQESTKLDVAGSSEGDQSRSHDKEDQGDRTMGEERSSRSLGLCETIKDEQLRTTMEPTEESGQKLVLNEESEKSRQNDVSYREPHRKDNTNARKHTLFPRSPPMPDKTVPGAVPTMVFSASKPPHGVFIPASSEARNRVQSQNITSPRKLRPVRSRPHSSRTAGDLDMYQIAGQHRPECNISGESEGLPKLISSRSDETPCVVRFMYLGATRLEEAAIGRTSEPGSRAARGQTGDWAQRTKRLITVSQQPSGTNTITVFKGVLQPGDVFEFTSRRVFGHPFSLSLCIDGTQDARISACCEYRHKCGMRIGGKYGHFVYLSVEGSVPCFKCQAAQSVRLEGEKLKKESRPSDLLTESGDSVEQHRENDELSSVNEQDSSNPSALLSPVERFGTNITRRIASSTRWEHFATGVTEELPYEMTDEQPEWLEEKLQLGSEESDEEAIQHYCQTQESISHLSMSTERECFRAYSMEFDNYREVTTEQEYYENIYEEEADEDDSVPEVEEGGEKSVDVSEDQVRDEVDDIGGGLESDYEAEHPVEATQGQENSEEEENGVIVEKVDAFYQHKMAAFSSAPTEVQNYVDSALPTNGIYENTVPLYETSSGDVHNITGCDLLITDVTEEAMLSYYAALEPMDPHNSSASGDSFTHAFSTTVHSAHPCARLSSVTMGFESEQLQSPTWYSKVDFIGGSVLMVPRCENEQTGYNVHKDLERCCQGVETSSISPCTNGTRSVTFTSAMSDAKSPDKRSVEATRQIKSVGPQFRLIGDDQRPPVTEELNALYSTHASPQIVRDRFNVLSAPEYNSAGFFTKIQDRTFDQPKMEWKEAVDETSNKRPAVPSVQNRTSSIDRAVEKSGASTGTPTAYRSKVVYRSKDSLAADHHGTTTPSANGFAEAIRSTRDTAFLTRKHTI</sequence>
<organism evidence="3 4">
    <name type="scientific">Opisthorchis viverrini</name>
    <name type="common">Southeast Asian liver fluke</name>
    <dbReference type="NCBI Taxonomy" id="6198"/>
    <lineage>
        <taxon>Eukaryota</taxon>
        <taxon>Metazoa</taxon>
        <taxon>Spiralia</taxon>
        <taxon>Lophotrochozoa</taxon>
        <taxon>Platyhelminthes</taxon>
        <taxon>Trematoda</taxon>
        <taxon>Digenea</taxon>
        <taxon>Opisthorchiida</taxon>
        <taxon>Opisthorchiata</taxon>
        <taxon>Opisthorchiidae</taxon>
        <taxon>Opisthorchis</taxon>
    </lineage>
</organism>
<feature type="region of interest" description="Disordered" evidence="1">
    <location>
        <begin position="1"/>
        <end position="30"/>
    </location>
</feature>
<evidence type="ECO:0000256" key="1">
    <source>
        <dbReference type="SAM" id="MobiDB-lite"/>
    </source>
</evidence>
<dbReference type="PANTHER" id="PTHR23034:SF2">
    <property type="entry name" value="GLUTAMATE-RICH PROTEIN 3"/>
    <property type="match status" value="1"/>
</dbReference>
<feature type="compositionally biased region" description="Basic and acidic residues" evidence="1">
    <location>
        <begin position="621"/>
        <end position="635"/>
    </location>
</feature>
<proteinExistence type="predicted"/>
<dbReference type="PANTHER" id="PTHR23034">
    <property type="entry name" value="GLUTAMATE-RICH PROTEIN 3"/>
    <property type="match status" value="1"/>
</dbReference>